<accession>A0AAD3CLH2</accession>
<dbReference type="PANTHER" id="PTHR38016">
    <property type="entry name" value="UNNAMED PRODUCT"/>
    <property type="match status" value="1"/>
</dbReference>
<dbReference type="InterPro" id="IPR040703">
    <property type="entry name" value="LCIB/C_CA"/>
</dbReference>
<evidence type="ECO:0000313" key="2">
    <source>
        <dbReference type="EMBL" id="GFH48131.1"/>
    </source>
</evidence>
<reference evidence="2 3" key="1">
    <citation type="journal article" date="2021" name="Sci. Rep.">
        <title>The genome of the diatom Chaetoceros tenuissimus carries an ancient integrated fragment of an extant virus.</title>
        <authorList>
            <person name="Hongo Y."/>
            <person name="Kimura K."/>
            <person name="Takaki Y."/>
            <person name="Yoshida Y."/>
            <person name="Baba S."/>
            <person name="Kobayashi G."/>
            <person name="Nagasaki K."/>
            <person name="Hano T."/>
            <person name="Tomaru Y."/>
        </authorList>
    </citation>
    <scope>NUCLEOTIDE SEQUENCE [LARGE SCALE GENOMIC DNA]</scope>
    <source>
        <strain evidence="2 3">NIES-3715</strain>
    </source>
</reference>
<dbReference type="AlphaFoldDB" id="A0AAD3CLH2"/>
<organism evidence="2 3">
    <name type="scientific">Chaetoceros tenuissimus</name>
    <dbReference type="NCBI Taxonomy" id="426638"/>
    <lineage>
        <taxon>Eukaryota</taxon>
        <taxon>Sar</taxon>
        <taxon>Stramenopiles</taxon>
        <taxon>Ochrophyta</taxon>
        <taxon>Bacillariophyta</taxon>
        <taxon>Coscinodiscophyceae</taxon>
        <taxon>Chaetocerotophycidae</taxon>
        <taxon>Chaetocerotales</taxon>
        <taxon>Chaetocerotaceae</taxon>
        <taxon>Chaetoceros</taxon>
    </lineage>
</organism>
<proteinExistence type="predicted"/>
<feature type="domain" description="Limiting CO2-inducible protein B/C beta carbonyic anhydrase" evidence="1">
    <location>
        <begin position="113"/>
        <end position="335"/>
    </location>
</feature>
<protein>
    <recommendedName>
        <fullName evidence="1">Limiting CO2-inducible protein B/C beta carbonyic anhydrase domain-containing protein</fullName>
    </recommendedName>
</protein>
<dbReference type="Pfam" id="PF18599">
    <property type="entry name" value="LCIB_C_CA"/>
    <property type="match status" value="1"/>
</dbReference>
<comment type="caution">
    <text evidence="2">The sequence shown here is derived from an EMBL/GenBank/DDBJ whole genome shotgun (WGS) entry which is preliminary data.</text>
</comment>
<gene>
    <name evidence="2" type="ORF">CTEN210_04607</name>
</gene>
<evidence type="ECO:0000313" key="3">
    <source>
        <dbReference type="Proteomes" id="UP001054902"/>
    </source>
</evidence>
<dbReference type="EMBL" id="BLLK01000027">
    <property type="protein sequence ID" value="GFH48131.1"/>
    <property type="molecule type" value="Genomic_DNA"/>
</dbReference>
<keyword evidence="3" id="KW-1185">Reference proteome</keyword>
<dbReference type="PANTHER" id="PTHR38016:SF1">
    <property type="entry name" value="LIMITING CO2-INDUCIBLE PROTEIN B_C BETA CARBONYIC ANHYDRASE DOMAIN-CONTAINING PROTEIN"/>
    <property type="match status" value="1"/>
</dbReference>
<dbReference type="Proteomes" id="UP001054902">
    <property type="component" value="Unassembled WGS sequence"/>
</dbReference>
<name>A0AAD3CLH2_9STRA</name>
<sequence length="371" mass="40552">MFSSCMGCNSTKAALAPIASKPPVQEDVLEKKGGEKTLPREKARTVAFAPASEKSIPSDLEFDNVAAFEAAYRELRSNIDDNGSIDLAEITKVMQQKKSVLDLVQKHFPGAGTGKEILAKVAPVIEKYGLDDDNTLFAQSVCPDEINHDENDTPALFAEYLGEVFHMGGLAGIPFTGKTGFAAFSHHVPENGHLFILMAPHIGLSESNQLGKYTRDGQDHDGSACGAVVGALNHCCSGKPLPKMADSAEDAQMTYIMHQIKKHQAKIVAKKNESENAMQAMAAKVTHDIGRDMLNAINTMDFGGKDSQLLLLTGIQINMPKPFDGFFQPISFQIRNKNGQMRDLFRETFGVTRDYQPTKSTRFLKVDNTEV</sequence>
<evidence type="ECO:0000259" key="1">
    <source>
        <dbReference type="Pfam" id="PF18599"/>
    </source>
</evidence>